<keyword evidence="5" id="KW-1185">Reference proteome</keyword>
<organism evidence="4 5">
    <name type="scientific">Klebsormidium nitens</name>
    <name type="common">Green alga</name>
    <name type="synonym">Ulothrix nitens</name>
    <dbReference type="NCBI Taxonomy" id="105231"/>
    <lineage>
        <taxon>Eukaryota</taxon>
        <taxon>Viridiplantae</taxon>
        <taxon>Streptophyta</taxon>
        <taxon>Klebsormidiophyceae</taxon>
        <taxon>Klebsormidiales</taxon>
        <taxon>Klebsormidiaceae</taxon>
        <taxon>Klebsormidium</taxon>
    </lineage>
</organism>
<proteinExistence type="inferred from homology"/>
<dbReference type="InterPro" id="IPR036291">
    <property type="entry name" value="NAD(P)-bd_dom_sf"/>
</dbReference>
<dbReference type="STRING" id="105231.A0A0U9HKE3"/>
<keyword evidence="2" id="KW-0521">NADP</keyword>
<evidence type="ECO:0000313" key="4">
    <source>
        <dbReference type="EMBL" id="GAQ85455.1"/>
    </source>
</evidence>
<evidence type="ECO:0000256" key="1">
    <source>
        <dbReference type="ARBA" id="ARBA00006328"/>
    </source>
</evidence>
<dbReference type="PANTHER" id="PTHR42748">
    <property type="entry name" value="NITROGEN METABOLITE REPRESSION PROTEIN NMRA FAMILY MEMBER"/>
    <property type="match status" value="1"/>
</dbReference>
<dbReference type="PANTHER" id="PTHR42748:SF32">
    <property type="entry name" value="NMRA-LIKE DOMAIN-CONTAINING PROTEIN"/>
    <property type="match status" value="1"/>
</dbReference>
<dbReference type="CDD" id="cd05251">
    <property type="entry name" value="NmrA_like_SDR_a"/>
    <property type="match status" value="1"/>
</dbReference>
<gene>
    <name evidence="4" type="ORF">KFL_002360070</name>
</gene>
<dbReference type="Pfam" id="PF05368">
    <property type="entry name" value="NmrA"/>
    <property type="match status" value="1"/>
</dbReference>
<feature type="domain" description="NmrA-like" evidence="3">
    <location>
        <begin position="13"/>
        <end position="282"/>
    </location>
</feature>
<evidence type="ECO:0000313" key="5">
    <source>
        <dbReference type="Proteomes" id="UP000054558"/>
    </source>
</evidence>
<dbReference type="InterPro" id="IPR008030">
    <property type="entry name" value="NmrA-like"/>
</dbReference>
<reference evidence="4 5" key="1">
    <citation type="journal article" date="2014" name="Nat. Commun.">
        <title>Klebsormidium flaccidum genome reveals primary factors for plant terrestrial adaptation.</title>
        <authorList>
            <person name="Hori K."/>
            <person name="Maruyama F."/>
            <person name="Fujisawa T."/>
            <person name="Togashi T."/>
            <person name="Yamamoto N."/>
            <person name="Seo M."/>
            <person name="Sato S."/>
            <person name="Yamada T."/>
            <person name="Mori H."/>
            <person name="Tajima N."/>
            <person name="Moriyama T."/>
            <person name="Ikeuchi M."/>
            <person name="Watanabe M."/>
            <person name="Wada H."/>
            <person name="Kobayashi K."/>
            <person name="Saito M."/>
            <person name="Masuda T."/>
            <person name="Sasaki-Sekimoto Y."/>
            <person name="Mashiguchi K."/>
            <person name="Awai K."/>
            <person name="Shimojima M."/>
            <person name="Masuda S."/>
            <person name="Iwai M."/>
            <person name="Nobusawa T."/>
            <person name="Narise T."/>
            <person name="Kondo S."/>
            <person name="Saito H."/>
            <person name="Sato R."/>
            <person name="Murakawa M."/>
            <person name="Ihara Y."/>
            <person name="Oshima-Yamada Y."/>
            <person name="Ohtaka K."/>
            <person name="Satoh M."/>
            <person name="Sonobe K."/>
            <person name="Ishii M."/>
            <person name="Ohtani R."/>
            <person name="Kanamori-Sato M."/>
            <person name="Honoki R."/>
            <person name="Miyazaki D."/>
            <person name="Mochizuki H."/>
            <person name="Umetsu J."/>
            <person name="Higashi K."/>
            <person name="Shibata D."/>
            <person name="Kamiya Y."/>
            <person name="Sato N."/>
            <person name="Nakamura Y."/>
            <person name="Tabata S."/>
            <person name="Ida S."/>
            <person name="Kurokawa K."/>
            <person name="Ohta H."/>
        </authorList>
    </citation>
    <scope>NUCLEOTIDE SEQUENCE [LARGE SCALE GENOMIC DNA]</scope>
    <source>
        <strain evidence="4 5">NIES-2285</strain>
    </source>
</reference>
<dbReference type="EMBL" id="DF237185">
    <property type="protein sequence ID" value="GAQ85455.1"/>
    <property type="molecule type" value="Genomic_DNA"/>
</dbReference>
<dbReference type="OrthoDB" id="9997102at2759"/>
<dbReference type="Proteomes" id="UP000054558">
    <property type="component" value="Unassembled WGS sequence"/>
</dbReference>
<evidence type="ECO:0000256" key="2">
    <source>
        <dbReference type="ARBA" id="ARBA00022857"/>
    </source>
</evidence>
<dbReference type="Gene3D" id="3.90.25.10">
    <property type="entry name" value="UDP-galactose 4-epimerase, domain 1"/>
    <property type="match status" value="1"/>
</dbReference>
<dbReference type="SUPFAM" id="SSF51735">
    <property type="entry name" value="NAD(P)-binding Rossmann-fold domains"/>
    <property type="match status" value="1"/>
</dbReference>
<dbReference type="OMA" id="VNWFRDE"/>
<sequence>MGSTRAAATGSKDDNILLVGATGGTGGSVLDGLLASGISSASLHVLSRNPTGKGAQALATRGVHVVTGDLDDEASVREAMKGMRAVYCHATSKDAAKADPIGDIRAEKLARAAKDAGIEHIVYNSSGGRGANTKISQVDQKHHIEDIFVESGIPTTNLQAVLFMEEFWKVTTRPAIQKGTFPFSMPADKPLQLLAVKDMGRAAGTALLKPEEYAGKSLELAGDELTPRQLCEEFSLAQGGSPVKQLSLPRFLFWFLNKDLFRIIKFLAETGYSAEIDDCRARFPGMLTFREFLKLTDWGNSKRTYEGGFRY</sequence>
<name>A0A0U9HKE3_KLENI</name>
<evidence type="ECO:0000259" key="3">
    <source>
        <dbReference type="Pfam" id="PF05368"/>
    </source>
</evidence>
<comment type="similarity">
    <text evidence="1">Belongs to the NmrA-type oxidoreductase family.</text>
</comment>
<dbReference type="Gene3D" id="3.40.50.720">
    <property type="entry name" value="NAD(P)-binding Rossmann-like Domain"/>
    <property type="match status" value="1"/>
</dbReference>
<dbReference type="InterPro" id="IPR051164">
    <property type="entry name" value="NmrA-like_oxidored"/>
</dbReference>
<dbReference type="AlphaFoldDB" id="A0A0U9HKE3"/>
<accession>A0A0U9HKE3</accession>
<protein>
    <recommendedName>
        <fullName evidence="3">NmrA-like domain-containing protein</fullName>
    </recommendedName>
</protein>